<feature type="compositionally biased region" description="Polar residues" evidence="10">
    <location>
        <begin position="565"/>
        <end position="581"/>
    </location>
</feature>
<keyword evidence="6" id="KW-0238">DNA-binding</keyword>
<evidence type="ECO:0000313" key="14">
    <source>
        <dbReference type="Proteomes" id="UP000005408"/>
    </source>
</evidence>
<evidence type="ECO:0000259" key="11">
    <source>
        <dbReference type="PROSITE" id="PS51030"/>
    </source>
</evidence>
<evidence type="ECO:0000256" key="2">
    <source>
        <dbReference type="ARBA" id="ARBA00022723"/>
    </source>
</evidence>
<dbReference type="GO" id="GO:0000978">
    <property type="term" value="F:RNA polymerase II cis-regulatory region sequence-specific DNA binding"/>
    <property type="evidence" value="ECO:0007669"/>
    <property type="project" value="TreeGrafter"/>
</dbReference>
<feature type="compositionally biased region" description="Polar residues" evidence="10">
    <location>
        <begin position="203"/>
        <end position="212"/>
    </location>
</feature>
<dbReference type="PANTHER" id="PTHR45805:SF2">
    <property type="entry name" value="NUCLEAR HORMONE RECEPTOR HR3-RELATED"/>
    <property type="match status" value="1"/>
</dbReference>
<dbReference type="PROSITE" id="PS51843">
    <property type="entry name" value="NR_LBD"/>
    <property type="match status" value="1"/>
</dbReference>
<evidence type="ECO:0000256" key="3">
    <source>
        <dbReference type="ARBA" id="ARBA00022771"/>
    </source>
</evidence>
<dbReference type="PRINTS" id="PR00398">
    <property type="entry name" value="STRDHORMONER"/>
</dbReference>
<feature type="domain" description="Nuclear receptor" evidence="11">
    <location>
        <begin position="368"/>
        <end position="446"/>
    </location>
</feature>
<evidence type="ECO:0000256" key="1">
    <source>
        <dbReference type="ARBA" id="ARBA00004123"/>
    </source>
</evidence>
<dbReference type="SUPFAM" id="SSF57716">
    <property type="entry name" value="Glucocorticoid receptor-like (DNA-binding domain)"/>
    <property type="match status" value="1"/>
</dbReference>
<feature type="compositionally biased region" description="Low complexity" evidence="10">
    <location>
        <begin position="119"/>
        <end position="128"/>
    </location>
</feature>
<dbReference type="InterPro" id="IPR013088">
    <property type="entry name" value="Znf_NHR/GATA"/>
</dbReference>
<evidence type="ECO:0000256" key="8">
    <source>
        <dbReference type="ARBA" id="ARBA00023170"/>
    </source>
</evidence>
<dbReference type="GO" id="GO:0008270">
    <property type="term" value="F:zinc ion binding"/>
    <property type="evidence" value="ECO:0007669"/>
    <property type="project" value="UniProtKB-KW"/>
</dbReference>
<feature type="compositionally biased region" description="Polar residues" evidence="10">
    <location>
        <begin position="170"/>
        <end position="185"/>
    </location>
</feature>
<feature type="compositionally biased region" description="Polar residues" evidence="10">
    <location>
        <begin position="265"/>
        <end position="283"/>
    </location>
</feature>
<evidence type="ECO:0000256" key="9">
    <source>
        <dbReference type="ARBA" id="ARBA00023242"/>
    </source>
</evidence>
<proteinExistence type="predicted"/>
<dbReference type="InterPro" id="IPR000536">
    <property type="entry name" value="Nucl_hrmn_rcpt_lig-bd"/>
</dbReference>
<keyword evidence="14" id="KW-1185">Reference proteome</keyword>
<keyword evidence="8" id="KW-0675">Receptor</keyword>
<evidence type="ECO:0000256" key="10">
    <source>
        <dbReference type="SAM" id="MobiDB-lite"/>
    </source>
</evidence>
<dbReference type="Proteomes" id="UP000005408">
    <property type="component" value="Unassembled WGS sequence"/>
</dbReference>
<keyword evidence="9" id="KW-0539">Nucleus</keyword>
<dbReference type="InterPro" id="IPR001723">
    <property type="entry name" value="Nuclear_hrmn_rcpt"/>
</dbReference>
<dbReference type="GO" id="GO:0005634">
    <property type="term" value="C:nucleus"/>
    <property type="evidence" value="ECO:0007669"/>
    <property type="project" value="UniProtKB-SubCell"/>
</dbReference>
<evidence type="ECO:0000256" key="7">
    <source>
        <dbReference type="ARBA" id="ARBA00023163"/>
    </source>
</evidence>
<protein>
    <recommendedName>
        <fullName evidence="15">Nuclear hormone receptor HR3</fullName>
    </recommendedName>
</protein>
<evidence type="ECO:0000259" key="12">
    <source>
        <dbReference type="PROSITE" id="PS51843"/>
    </source>
</evidence>
<dbReference type="EnsemblMetazoa" id="G1341.1">
    <property type="protein sequence ID" value="G1341.1:cds"/>
    <property type="gene ID" value="G1341"/>
</dbReference>
<keyword evidence="4" id="KW-0862">Zinc</keyword>
<feature type="region of interest" description="Disordered" evidence="10">
    <location>
        <begin position="119"/>
        <end position="212"/>
    </location>
</feature>
<reference evidence="13" key="1">
    <citation type="submission" date="2022-08" db="UniProtKB">
        <authorList>
            <consortium name="EnsemblMetazoa"/>
        </authorList>
    </citation>
    <scope>IDENTIFICATION</scope>
    <source>
        <strain evidence="13">05x7-T-G4-1.051#20</strain>
    </source>
</reference>
<evidence type="ECO:0000313" key="13">
    <source>
        <dbReference type="EnsemblMetazoa" id="G1341.1:cds"/>
    </source>
</evidence>
<keyword evidence="2" id="KW-0479">Metal-binding</keyword>
<name>A0A8W8ICU7_MAGGI</name>
<feature type="region of interest" description="Disordered" evidence="10">
    <location>
        <begin position="253"/>
        <end position="361"/>
    </location>
</feature>
<evidence type="ECO:0008006" key="15">
    <source>
        <dbReference type="Google" id="ProtNLM"/>
    </source>
</evidence>
<dbReference type="SMART" id="SM00430">
    <property type="entry name" value="HOLI"/>
    <property type="match status" value="1"/>
</dbReference>
<feature type="compositionally biased region" description="Basic and acidic residues" evidence="10">
    <location>
        <begin position="662"/>
        <end position="675"/>
    </location>
</feature>
<keyword evidence="5" id="KW-0805">Transcription regulation</keyword>
<feature type="region of interest" description="Disordered" evidence="10">
    <location>
        <begin position="517"/>
        <end position="583"/>
    </location>
</feature>
<dbReference type="CDD" id="cd06916">
    <property type="entry name" value="NR_DBD_like"/>
    <property type="match status" value="1"/>
</dbReference>
<dbReference type="SMART" id="SM00399">
    <property type="entry name" value="ZnF_C4"/>
    <property type="match status" value="1"/>
</dbReference>
<evidence type="ECO:0000256" key="6">
    <source>
        <dbReference type="ARBA" id="ARBA00023125"/>
    </source>
</evidence>
<feature type="compositionally biased region" description="Polar residues" evidence="10">
    <location>
        <begin position="346"/>
        <end position="361"/>
    </location>
</feature>
<organism evidence="13 14">
    <name type="scientific">Magallana gigas</name>
    <name type="common">Pacific oyster</name>
    <name type="synonym">Crassostrea gigas</name>
    <dbReference type="NCBI Taxonomy" id="29159"/>
    <lineage>
        <taxon>Eukaryota</taxon>
        <taxon>Metazoa</taxon>
        <taxon>Spiralia</taxon>
        <taxon>Lophotrochozoa</taxon>
        <taxon>Mollusca</taxon>
        <taxon>Bivalvia</taxon>
        <taxon>Autobranchia</taxon>
        <taxon>Pteriomorphia</taxon>
        <taxon>Ostreida</taxon>
        <taxon>Ostreoidea</taxon>
        <taxon>Ostreidae</taxon>
        <taxon>Magallana</taxon>
    </lineage>
</organism>
<keyword evidence="7" id="KW-0804">Transcription</keyword>
<dbReference type="SUPFAM" id="SSF48508">
    <property type="entry name" value="Nuclear receptor ligand-binding domain"/>
    <property type="match status" value="1"/>
</dbReference>
<dbReference type="Gene3D" id="1.10.565.10">
    <property type="entry name" value="Retinoid X Receptor"/>
    <property type="match status" value="1"/>
</dbReference>
<dbReference type="Gene3D" id="3.30.50.10">
    <property type="entry name" value="Erythroid Transcription Factor GATA-1, subunit A"/>
    <property type="match status" value="1"/>
</dbReference>
<dbReference type="PROSITE" id="PS51030">
    <property type="entry name" value="NUCLEAR_REC_DBD_2"/>
    <property type="match status" value="1"/>
</dbReference>
<dbReference type="InterPro" id="IPR001628">
    <property type="entry name" value="Znf_hrmn_rcpt"/>
</dbReference>
<comment type="subcellular location">
    <subcellularLocation>
        <location evidence="1">Nucleus</location>
    </subcellularLocation>
</comment>
<dbReference type="GO" id="GO:0004879">
    <property type="term" value="F:nuclear receptor activity"/>
    <property type="evidence" value="ECO:0007669"/>
    <property type="project" value="TreeGrafter"/>
</dbReference>
<keyword evidence="3" id="KW-0863">Zinc-finger</keyword>
<feature type="compositionally biased region" description="Basic and acidic residues" evidence="10">
    <location>
        <begin position="326"/>
        <end position="343"/>
    </location>
</feature>
<accession>A0A8W8ICU7</accession>
<dbReference type="Pfam" id="PF00105">
    <property type="entry name" value="zf-C4"/>
    <property type="match status" value="1"/>
</dbReference>
<dbReference type="PANTHER" id="PTHR45805">
    <property type="entry name" value="NUCLEAR HORMONE RECEPTOR HR3-RELATED"/>
    <property type="match status" value="1"/>
</dbReference>
<dbReference type="AlphaFoldDB" id="A0A8W8ICU7"/>
<feature type="compositionally biased region" description="Polar residues" evidence="10">
    <location>
        <begin position="520"/>
        <end position="554"/>
    </location>
</feature>
<dbReference type="InterPro" id="IPR035500">
    <property type="entry name" value="NHR-like_dom_sf"/>
</dbReference>
<feature type="compositionally biased region" description="Basic and acidic residues" evidence="10">
    <location>
        <begin position="134"/>
        <end position="150"/>
    </location>
</feature>
<dbReference type="CDD" id="cd06929">
    <property type="entry name" value="NR_LBD_F1"/>
    <property type="match status" value="1"/>
</dbReference>
<feature type="region of interest" description="Disordered" evidence="10">
    <location>
        <begin position="662"/>
        <end position="695"/>
    </location>
</feature>
<feature type="domain" description="NR LBD" evidence="12">
    <location>
        <begin position="823"/>
        <end position="1045"/>
    </location>
</feature>
<sequence length="1045" mass="117483">MSTNRGKQMNQPHQVPPEVNCMGADILNTELWIGSQKVNRSSCWGEVETRSLMDDKLSAPNHDDMINTSNTTSTIATAKDKVLFLPGPLLNYQQQSEALASMNGIDPVRLNEVLQQIARTQRQRTSSSESEEAVNDRGVDTKSSVDRDQKSPFPGQMHWSSDGLKMLKIVQNQESQRADSQSNGRSQEDRGEPFSPASHKSSRIQSPEASIKSPTFIESATNKSSIYNQNHSPMSLYSDAIASKKNNRIYTAENRFSPDGHSDRVPSSTFTPNSNHRSRTPSSEQDRKVIMSPPPHGVDQPLYIQTDTRDQKSLSEMEGLVSTTEPTERKPNQRPPANREPEKAMQVNSPSSTSGLPKSNGTSNNNWNLKCLVCGDRSSGIHYGVLACEGCKGFFRRALQDIGDPARKRCYYNKSCDITILTRNRCQYCRLQKCLALGMSRSAAKLGRRSRKMREMIKTMEDSQTEQALHGLLSLNSEAERRIAASAGEAAKSEIGPENLHKEAAPQASMAALSMLLKQRAQSQHSPDQNRNSVETNCSTEDSNDSMQRVSIKQENTEDEYASRPASNHEINNIPAHSQNGDPAVRNSIVSSLLTLPQHVAFRYPHPPFLLQGGDEKTSLEEAFPQYVQNLINHHNEIAAHENFLTQQQHSVIVENMTLDLRKHNRGDGPEEKFHRSPIKKRPYNPNASSDIYPEPTKYARTETISERAESPESPQKLVINMGQDYSIKQSSSPPPRPHPLYRGERGLDHTAVVAPIVKPNIYIHREEDTKLTIPLLTFKIHESFNQTFTFLKLQLNHMEEILALHKDRLARIDQLSISNPHTLKSILFPELHAQLRNPDGTVCEAGEVCWEGFQSLLNKTIQDTVIFAKKIPGFPHLDQDDQISLIKGGCFEVACVIHSKFIDSDTNTMFVAGKNTLVCREDMKRGFPLGEHFVELFFNLCVRFNAYKLGDAEKALFSALVLISPDRQGLKNREKVSKLQELLIQALQTQITQSHPTEVGLFPRLLMSISSLRELGVEHRRMLESLKHQMSFRHDLYAETFDLC</sequence>
<dbReference type="Pfam" id="PF00104">
    <property type="entry name" value="Hormone_recep"/>
    <property type="match status" value="1"/>
</dbReference>
<evidence type="ECO:0000256" key="5">
    <source>
        <dbReference type="ARBA" id="ARBA00023015"/>
    </source>
</evidence>
<dbReference type="PROSITE" id="PS00031">
    <property type="entry name" value="NUCLEAR_REC_DBD_1"/>
    <property type="match status" value="1"/>
</dbReference>
<evidence type="ECO:0000256" key="4">
    <source>
        <dbReference type="ARBA" id="ARBA00022833"/>
    </source>
</evidence>
<dbReference type="PRINTS" id="PR00047">
    <property type="entry name" value="STROIDFINGER"/>
</dbReference>